<evidence type="ECO:0000256" key="1">
    <source>
        <dbReference type="ARBA" id="ARBA00022795"/>
    </source>
</evidence>
<dbReference type="STRING" id="1117379.BABA_22603"/>
<dbReference type="GO" id="GO:0044780">
    <property type="term" value="P:bacterial-type flagellum assembly"/>
    <property type="evidence" value="ECO:0007669"/>
    <property type="project" value="InterPro"/>
</dbReference>
<feature type="coiled-coil region" evidence="2">
    <location>
        <begin position="86"/>
        <end position="116"/>
    </location>
</feature>
<dbReference type="InterPro" id="IPR007809">
    <property type="entry name" value="FlgN-like"/>
</dbReference>
<dbReference type="Pfam" id="PF05130">
    <property type="entry name" value="FlgN"/>
    <property type="match status" value="1"/>
</dbReference>
<reference evidence="3 4" key="1">
    <citation type="journal article" date="2012" name="Front. Microbiol.">
        <title>Redundancy and modularity in membrane-associated dissimilatory nitrate reduction in Bacillus.</title>
        <authorList>
            <person name="Heylen K."/>
            <person name="Keltjens J."/>
        </authorList>
    </citation>
    <scope>NUCLEOTIDE SEQUENCE [LARGE SCALE GENOMIC DNA]</scope>
    <source>
        <strain evidence="4">LMG 21833T</strain>
    </source>
</reference>
<gene>
    <name evidence="3" type="ORF">BABA_22603</name>
</gene>
<evidence type="ECO:0000313" key="3">
    <source>
        <dbReference type="EMBL" id="EKN64727.1"/>
    </source>
</evidence>
<dbReference type="PATRIC" id="fig|1117379.3.peg.4688"/>
<dbReference type="OrthoDB" id="2873203at2"/>
<dbReference type="InterPro" id="IPR036679">
    <property type="entry name" value="FlgN-like_sf"/>
</dbReference>
<dbReference type="EMBL" id="AJLS01000141">
    <property type="protein sequence ID" value="EKN64727.1"/>
    <property type="molecule type" value="Genomic_DNA"/>
</dbReference>
<dbReference type="AlphaFoldDB" id="K6CWX1"/>
<dbReference type="Gene3D" id="1.20.58.300">
    <property type="entry name" value="FlgN-like"/>
    <property type="match status" value="1"/>
</dbReference>
<dbReference type="RefSeq" id="WP_007087512.1">
    <property type="nucleotide sequence ID" value="NZ_AJLS01000141.1"/>
</dbReference>
<name>K6CWX1_9BACI</name>
<keyword evidence="1" id="KW-1005">Bacterial flagellum biogenesis</keyword>
<evidence type="ECO:0008006" key="5">
    <source>
        <dbReference type="Google" id="ProtNLM"/>
    </source>
</evidence>
<sequence>MTPYEPLNAILQQMIVVYERLLQVGKEKQAAIIKGDPELLLTIFPKESALLKEIGLLEDKRQAETLSYQSLSMSQIIESSTSAKEKEELLLHQSNLKAKLQELVAQQELNQQLIENSLAYINSMLALFTQKQEPSLTYSARNFSKEQTYSRSFFDAKV</sequence>
<proteinExistence type="predicted"/>
<comment type="caution">
    <text evidence="3">The sequence shown here is derived from an EMBL/GenBank/DDBJ whole genome shotgun (WGS) entry which is preliminary data.</text>
</comment>
<dbReference type="Proteomes" id="UP000006316">
    <property type="component" value="Unassembled WGS sequence"/>
</dbReference>
<keyword evidence="4" id="KW-1185">Reference proteome</keyword>
<keyword evidence="2" id="KW-0175">Coiled coil</keyword>
<evidence type="ECO:0000256" key="2">
    <source>
        <dbReference type="SAM" id="Coils"/>
    </source>
</evidence>
<evidence type="ECO:0000313" key="4">
    <source>
        <dbReference type="Proteomes" id="UP000006316"/>
    </source>
</evidence>
<accession>K6CWX1</accession>
<organism evidence="3 4">
    <name type="scientific">Neobacillus bataviensis LMG 21833</name>
    <dbReference type="NCBI Taxonomy" id="1117379"/>
    <lineage>
        <taxon>Bacteria</taxon>
        <taxon>Bacillati</taxon>
        <taxon>Bacillota</taxon>
        <taxon>Bacilli</taxon>
        <taxon>Bacillales</taxon>
        <taxon>Bacillaceae</taxon>
        <taxon>Neobacillus</taxon>
    </lineage>
</organism>
<dbReference type="SUPFAM" id="SSF140566">
    <property type="entry name" value="FlgN-like"/>
    <property type="match status" value="1"/>
</dbReference>
<protein>
    <recommendedName>
        <fullName evidence="5">FlgN family protein</fullName>
    </recommendedName>
</protein>